<dbReference type="EnsemblPlants" id="TuG1812G0100001094.01.T01">
    <property type="protein sequence ID" value="TuG1812G0100001094.01.T01.cds354639"/>
    <property type="gene ID" value="TuG1812G0100001094.01"/>
</dbReference>
<reference evidence="1" key="3">
    <citation type="submission" date="2022-06" db="UniProtKB">
        <authorList>
            <consortium name="EnsemblPlants"/>
        </authorList>
    </citation>
    <scope>IDENTIFICATION</scope>
</reference>
<evidence type="ECO:0000313" key="1">
    <source>
        <dbReference type="EnsemblPlants" id="TuG1812G0100001094.01.T01.cds354639"/>
    </source>
</evidence>
<protein>
    <submittedName>
        <fullName evidence="1">Uncharacterized protein</fullName>
    </submittedName>
</protein>
<keyword evidence="2" id="KW-1185">Reference proteome</keyword>
<organism evidence="1 2">
    <name type="scientific">Triticum urartu</name>
    <name type="common">Red wild einkorn</name>
    <name type="synonym">Crithodium urartu</name>
    <dbReference type="NCBI Taxonomy" id="4572"/>
    <lineage>
        <taxon>Eukaryota</taxon>
        <taxon>Viridiplantae</taxon>
        <taxon>Streptophyta</taxon>
        <taxon>Embryophyta</taxon>
        <taxon>Tracheophyta</taxon>
        <taxon>Spermatophyta</taxon>
        <taxon>Magnoliopsida</taxon>
        <taxon>Liliopsida</taxon>
        <taxon>Poales</taxon>
        <taxon>Poaceae</taxon>
        <taxon>BOP clade</taxon>
        <taxon>Pooideae</taxon>
        <taxon>Triticodae</taxon>
        <taxon>Triticeae</taxon>
        <taxon>Triticinae</taxon>
        <taxon>Triticum</taxon>
    </lineage>
</organism>
<sequence>MNKKLVSGSLLCRDGFKVVFESNKVVMSRFGQFIAKGYECGGMFHFSLSEFCNKSVNHIYGNVD</sequence>
<name>A0A8R7NZL5_TRIUA</name>
<dbReference type="Gramene" id="TuG1812G0100001094.01.T01">
    <property type="protein sequence ID" value="TuG1812G0100001094.01.T01.cds354639"/>
    <property type="gene ID" value="TuG1812G0100001094.01"/>
</dbReference>
<proteinExistence type="predicted"/>
<reference evidence="2" key="1">
    <citation type="journal article" date="2013" name="Nature">
        <title>Draft genome of the wheat A-genome progenitor Triticum urartu.</title>
        <authorList>
            <person name="Ling H.Q."/>
            <person name="Zhao S."/>
            <person name="Liu D."/>
            <person name="Wang J."/>
            <person name="Sun H."/>
            <person name="Zhang C."/>
            <person name="Fan H."/>
            <person name="Li D."/>
            <person name="Dong L."/>
            <person name="Tao Y."/>
            <person name="Gao C."/>
            <person name="Wu H."/>
            <person name="Li Y."/>
            <person name="Cui Y."/>
            <person name="Guo X."/>
            <person name="Zheng S."/>
            <person name="Wang B."/>
            <person name="Yu K."/>
            <person name="Liang Q."/>
            <person name="Yang W."/>
            <person name="Lou X."/>
            <person name="Chen J."/>
            <person name="Feng M."/>
            <person name="Jian J."/>
            <person name="Zhang X."/>
            <person name="Luo G."/>
            <person name="Jiang Y."/>
            <person name="Liu J."/>
            <person name="Wang Z."/>
            <person name="Sha Y."/>
            <person name="Zhang B."/>
            <person name="Wu H."/>
            <person name="Tang D."/>
            <person name="Shen Q."/>
            <person name="Xue P."/>
            <person name="Zou S."/>
            <person name="Wang X."/>
            <person name="Liu X."/>
            <person name="Wang F."/>
            <person name="Yang Y."/>
            <person name="An X."/>
            <person name="Dong Z."/>
            <person name="Zhang K."/>
            <person name="Zhang X."/>
            <person name="Luo M.C."/>
            <person name="Dvorak J."/>
            <person name="Tong Y."/>
            <person name="Wang J."/>
            <person name="Yang H."/>
            <person name="Li Z."/>
            <person name="Wang D."/>
            <person name="Zhang A."/>
            <person name="Wang J."/>
        </authorList>
    </citation>
    <scope>NUCLEOTIDE SEQUENCE</scope>
    <source>
        <strain evidence="2">cv. G1812</strain>
    </source>
</reference>
<evidence type="ECO:0000313" key="2">
    <source>
        <dbReference type="Proteomes" id="UP000015106"/>
    </source>
</evidence>
<reference evidence="1" key="2">
    <citation type="submission" date="2018-03" db="EMBL/GenBank/DDBJ databases">
        <title>The Triticum urartu genome reveals the dynamic nature of wheat genome evolution.</title>
        <authorList>
            <person name="Ling H."/>
            <person name="Ma B."/>
            <person name="Shi X."/>
            <person name="Liu H."/>
            <person name="Dong L."/>
            <person name="Sun H."/>
            <person name="Cao Y."/>
            <person name="Gao Q."/>
            <person name="Zheng S."/>
            <person name="Li Y."/>
            <person name="Yu Y."/>
            <person name="Du H."/>
            <person name="Qi M."/>
            <person name="Li Y."/>
            <person name="Yu H."/>
            <person name="Cui Y."/>
            <person name="Wang N."/>
            <person name="Chen C."/>
            <person name="Wu H."/>
            <person name="Zhao Y."/>
            <person name="Zhang J."/>
            <person name="Li Y."/>
            <person name="Zhou W."/>
            <person name="Zhang B."/>
            <person name="Hu W."/>
            <person name="Eijk M."/>
            <person name="Tang J."/>
            <person name="Witsenboer H."/>
            <person name="Zhao S."/>
            <person name="Li Z."/>
            <person name="Zhang A."/>
            <person name="Wang D."/>
            <person name="Liang C."/>
        </authorList>
    </citation>
    <scope>NUCLEOTIDE SEQUENCE [LARGE SCALE GENOMIC DNA]</scope>
    <source>
        <strain evidence="1">cv. G1812</strain>
    </source>
</reference>
<dbReference type="Proteomes" id="UP000015106">
    <property type="component" value="Chromosome 1"/>
</dbReference>
<dbReference type="AlphaFoldDB" id="A0A8R7NZL5"/>
<accession>A0A8R7NZL5</accession>